<dbReference type="Proteomes" id="UP000001823">
    <property type="component" value="Chromosome"/>
</dbReference>
<dbReference type="STRING" id="195103.CPF_2879"/>
<dbReference type="KEGG" id="cpf:CPF_2879"/>
<gene>
    <name evidence="1" type="ordered locus">CPF_2879</name>
</gene>
<name>A0A0H2YUV3_CLOP1</name>
<dbReference type="AlphaFoldDB" id="A0A0H2YUV3"/>
<dbReference type="EMBL" id="CP000246">
    <property type="protein sequence ID" value="ABG84905.1"/>
    <property type="molecule type" value="Genomic_DNA"/>
</dbReference>
<evidence type="ECO:0000313" key="1">
    <source>
        <dbReference type="EMBL" id="ABG84905.1"/>
    </source>
</evidence>
<dbReference type="PaxDb" id="195103-CPF_2879"/>
<dbReference type="HOGENOM" id="CLU_3326592_0_0_9"/>
<reference evidence="1 2" key="1">
    <citation type="journal article" date="2006" name="Genome Res.">
        <title>Skewed genomic variability in strains of the toxigenic bacterial pathogen, Clostridium perfringens.</title>
        <authorList>
            <person name="Myers G.S."/>
            <person name="Rasko D.A."/>
            <person name="Cheung J.K."/>
            <person name="Ravel J."/>
            <person name="Seshadri R."/>
            <person name="Deboy R.T."/>
            <person name="Ren Q."/>
            <person name="Varga J."/>
            <person name="Awad M.M."/>
            <person name="Brinkac L.M."/>
            <person name="Daugherty S.C."/>
            <person name="Haft D.H."/>
            <person name="Dodson R.J."/>
            <person name="Madupu R."/>
            <person name="Nelson W.C."/>
            <person name="Rosovitz M.J."/>
            <person name="Sullivan S.A."/>
            <person name="Khouri H."/>
            <person name="Dimitrov G.I."/>
            <person name="Watkins K.L."/>
            <person name="Mulligan S."/>
            <person name="Benton J."/>
            <person name="Radune D."/>
            <person name="Fisher D.J."/>
            <person name="Atkins H.S."/>
            <person name="Hiscox T."/>
            <person name="Jost B.H."/>
            <person name="Billington S.J."/>
            <person name="Songer J.G."/>
            <person name="McClane B.A."/>
            <person name="Titball R.W."/>
            <person name="Rood J.I."/>
            <person name="Melville S.B."/>
            <person name="Paulsen I.T."/>
        </authorList>
    </citation>
    <scope>NUCLEOTIDE SEQUENCE [LARGE SCALE GENOMIC DNA]</scope>
    <source>
        <strain evidence="2">ATCC 13124 / DSM 756 / JCM 1290 / NCIMB 6125 / NCTC 8237 / S 107 / Type A</strain>
    </source>
</reference>
<sequence length="38" mass="4508">MKTVSRGVKINIVKKQQKYIRIYSTCVRVFGVKHEKKI</sequence>
<keyword evidence="2" id="KW-1185">Reference proteome</keyword>
<proteinExistence type="predicted"/>
<accession>A0A0H2YUV3</accession>
<evidence type="ECO:0000313" key="2">
    <source>
        <dbReference type="Proteomes" id="UP000001823"/>
    </source>
</evidence>
<organism evidence="1 2">
    <name type="scientific">Clostridium perfringens (strain ATCC 13124 / DSM 756 / JCM 1290 / NCIMB 6125 / NCTC 8237 / Type A)</name>
    <dbReference type="NCBI Taxonomy" id="195103"/>
    <lineage>
        <taxon>Bacteria</taxon>
        <taxon>Bacillati</taxon>
        <taxon>Bacillota</taxon>
        <taxon>Clostridia</taxon>
        <taxon>Eubacteriales</taxon>
        <taxon>Clostridiaceae</taxon>
        <taxon>Clostridium</taxon>
    </lineage>
</organism>
<protein>
    <submittedName>
        <fullName evidence="1">Uncharacterized protein</fullName>
    </submittedName>
</protein>